<dbReference type="EMBL" id="RAQO01000002">
    <property type="protein sequence ID" value="RKF21565.1"/>
    <property type="molecule type" value="Genomic_DNA"/>
</dbReference>
<dbReference type="Pfam" id="PF00795">
    <property type="entry name" value="CN_hydrolase"/>
    <property type="match status" value="1"/>
</dbReference>
<dbReference type="PANTHER" id="PTHR23088">
    <property type="entry name" value="NITRILASE-RELATED"/>
    <property type="match status" value="1"/>
</dbReference>
<dbReference type="SUPFAM" id="SSF56317">
    <property type="entry name" value="Carbon-nitrogen hydrolase"/>
    <property type="match status" value="1"/>
</dbReference>
<evidence type="ECO:0000313" key="4">
    <source>
        <dbReference type="Proteomes" id="UP000286482"/>
    </source>
</evidence>
<keyword evidence="1 3" id="KW-0378">Hydrolase</keyword>
<dbReference type="InterPro" id="IPR045254">
    <property type="entry name" value="Nit1/2_C-N_Hydrolase"/>
</dbReference>
<evidence type="ECO:0000256" key="1">
    <source>
        <dbReference type="ARBA" id="ARBA00022801"/>
    </source>
</evidence>
<keyword evidence="4" id="KW-1185">Reference proteome</keyword>
<comment type="caution">
    <text evidence="3">The sequence shown here is derived from an EMBL/GenBank/DDBJ whole genome shotgun (WGS) entry which is preliminary data.</text>
</comment>
<dbReference type="Gene3D" id="3.60.110.10">
    <property type="entry name" value="Carbon-nitrogen hydrolase"/>
    <property type="match status" value="1"/>
</dbReference>
<dbReference type="InterPro" id="IPR003010">
    <property type="entry name" value="C-N_Hydrolase"/>
</dbReference>
<reference evidence="3 4" key="1">
    <citation type="submission" date="2018-09" db="EMBL/GenBank/DDBJ databases">
        <authorList>
            <person name="Wang Z."/>
        </authorList>
    </citation>
    <scope>NUCLEOTIDE SEQUENCE [LARGE SCALE GENOMIC DNA]</scope>
    <source>
        <strain evidence="3 4">ALS 81</strain>
    </source>
</reference>
<dbReference type="PROSITE" id="PS50263">
    <property type="entry name" value="CN_HYDROLASE"/>
    <property type="match status" value="1"/>
</dbReference>
<dbReference type="Proteomes" id="UP000286482">
    <property type="component" value="Unassembled WGS sequence"/>
</dbReference>
<accession>A0A420ELJ3</accession>
<protein>
    <submittedName>
        <fullName evidence="3">Carbon-nitrogen hydrolase family protein</fullName>
    </submittedName>
</protein>
<dbReference type="InterPro" id="IPR036526">
    <property type="entry name" value="C-N_Hydrolase_sf"/>
</dbReference>
<dbReference type="GO" id="GO:0016811">
    <property type="term" value="F:hydrolase activity, acting on carbon-nitrogen (but not peptide) bonds, in linear amides"/>
    <property type="evidence" value="ECO:0007669"/>
    <property type="project" value="InterPro"/>
</dbReference>
<name>A0A420ELJ3_9ALTE</name>
<organism evidence="3 4">
    <name type="scientific">Alginatibacterium sediminis</name>
    <dbReference type="NCBI Taxonomy" id="2164068"/>
    <lineage>
        <taxon>Bacteria</taxon>
        <taxon>Pseudomonadati</taxon>
        <taxon>Pseudomonadota</taxon>
        <taxon>Gammaproteobacteria</taxon>
        <taxon>Alteromonadales</taxon>
        <taxon>Alteromonadaceae</taxon>
        <taxon>Alginatibacterium</taxon>
    </lineage>
</organism>
<proteinExistence type="predicted"/>
<dbReference type="AlphaFoldDB" id="A0A420ELJ3"/>
<dbReference type="CDD" id="cd07572">
    <property type="entry name" value="nit"/>
    <property type="match status" value="1"/>
</dbReference>
<evidence type="ECO:0000313" key="3">
    <source>
        <dbReference type="EMBL" id="RKF21565.1"/>
    </source>
</evidence>
<evidence type="ECO:0000259" key="2">
    <source>
        <dbReference type="PROSITE" id="PS50263"/>
    </source>
</evidence>
<sequence length="265" mass="29401">MNSQDDLDANLEQARLLIEGLSCRAGDLILLPENFALMAQREAYLGIAEARGQGPVQRVLAQWAKESQSYLIAGSFPILCSDPQRCYTTSLAFDPQGQLLESYDKLHLFDVDVADGVGRYRESDSFKAGSRLACFDTKKARVGLSICFDLRFSALYQLLRKQGCDIVTIPAAFTAATGSAHWQQLIQARAIENQCYVVAANQCGQHGEKRQTWGHSMIVDPWGTIVASCEQDIATISVPVDFDLIDQVRRNMPLAVSEHLQISWK</sequence>
<dbReference type="PANTHER" id="PTHR23088:SF27">
    <property type="entry name" value="DEAMINATED GLUTATHIONE AMIDASE"/>
    <property type="match status" value="1"/>
</dbReference>
<feature type="domain" description="CN hydrolase" evidence="2">
    <location>
        <begin position="1"/>
        <end position="244"/>
    </location>
</feature>
<dbReference type="OrthoDB" id="9811121at2"/>
<gene>
    <name evidence="3" type="ORF">DBZ36_01525</name>
</gene>